<dbReference type="AlphaFoldDB" id="A0A1Q9EIY2"/>
<accession>A0A1Q9EIY2</accession>
<gene>
    <name evidence="2" type="ORF">AK812_SmicGene9294</name>
</gene>
<evidence type="ECO:0000313" key="3">
    <source>
        <dbReference type="Proteomes" id="UP000186817"/>
    </source>
</evidence>
<comment type="caution">
    <text evidence="2">The sequence shown here is derived from an EMBL/GenBank/DDBJ whole genome shotgun (WGS) entry which is preliminary data.</text>
</comment>
<organism evidence="2 3">
    <name type="scientific">Symbiodinium microadriaticum</name>
    <name type="common">Dinoflagellate</name>
    <name type="synonym">Zooxanthella microadriatica</name>
    <dbReference type="NCBI Taxonomy" id="2951"/>
    <lineage>
        <taxon>Eukaryota</taxon>
        <taxon>Sar</taxon>
        <taxon>Alveolata</taxon>
        <taxon>Dinophyceae</taxon>
        <taxon>Suessiales</taxon>
        <taxon>Symbiodiniaceae</taxon>
        <taxon>Symbiodinium</taxon>
    </lineage>
</organism>
<reference evidence="2 3" key="1">
    <citation type="submission" date="2016-02" db="EMBL/GenBank/DDBJ databases">
        <title>Genome analysis of coral dinoflagellate symbionts highlights evolutionary adaptations to a symbiotic lifestyle.</title>
        <authorList>
            <person name="Aranda M."/>
            <person name="Li Y."/>
            <person name="Liew Y.J."/>
            <person name="Baumgarten S."/>
            <person name="Simakov O."/>
            <person name="Wilson M."/>
            <person name="Piel J."/>
            <person name="Ashoor H."/>
            <person name="Bougouffa S."/>
            <person name="Bajic V.B."/>
            <person name="Ryu T."/>
            <person name="Ravasi T."/>
            <person name="Bayer T."/>
            <person name="Micklem G."/>
            <person name="Kim H."/>
            <person name="Bhak J."/>
            <person name="Lajeunesse T.C."/>
            <person name="Voolstra C.R."/>
        </authorList>
    </citation>
    <scope>NUCLEOTIDE SEQUENCE [LARGE SCALE GENOMIC DNA]</scope>
    <source>
        <strain evidence="2 3">CCMP2467</strain>
    </source>
</reference>
<keyword evidence="1" id="KW-0732">Signal</keyword>
<dbReference type="EMBL" id="LSRX01000142">
    <property type="protein sequence ID" value="OLQ07311.1"/>
    <property type="molecule type" value="Genomic_DNA"/>
</dbReference>
<feature type="signal peptide" evidence="1">
    <location>
        <begin position="1"/>
        <end position="18"/>
    </location>
</feature>
<proteinExistence type="predicted"/>
<sequence>MSVGPMLRLLSSMNGIFAVKILLTECVEHLEVTAENIKKDKSLQAGLPTGTARQLNGTMTQVQAFVDFGYFRNLGWEYLSRSVSPASTEFQQQLEEVPLMSLAMVMAVTESWIVMMRSFLIALSFSHHVLGLTGVQEAIESGFRIL</sequence>
<feature type="chain" id="PRO_5010326892" evidence="1">
    <location>
        <begin position="19"/>
        <end position="146"/>
    </location>
</feature>
<dbReference type="Proteomes" id="UP000186817">
    <property type="component" value="Unassembled WGS sequence"/>
</dbReference>
<evidence type="ECO:0000313" key="2">
    <source>
        <dbReference type="EMBL" id="OLQ07311.1"/>
    </source>
</evidence>
<evidence type="ECO:0000256" key="1">
    <source>
        <dbReference type="SAM" id="SignalP"/>
    </source>
</evidence>
<name>A0A1Q9EIY2_SYMMI</name>
<keyword evidence="3" id="KW-1185">Reference proteome</keyword>
<protein>
    <submittedName>
        <fullName evidence="2">Uncharacterized protein</fullName>
    </submittedName>
</protein>